<name>A0A9D4RFK3_DREPO</name>
<dbReference type="Proteomes" id="UP000828390">
    <property type="component" value="Unassembled WGS sequence"/>
</dbReference>
<proteinExistence type="predicted"/>
<feature type="chain" id="PRO_5039281846" evidence="2">
    <location>
        <begin position="23"/>
        <end position="402"/>
    </location>
</feature>
<keyword evidence="4" id="KW-1185">Reference proteome</keyword>
<comment type="caution">
    <text evidence="3">The sequence shown here is derived from an EMBL/GenBank/DDBJ whole genome shotgun (WGS) entry which is preliminary data.</text>
</comment>
<feature type="signal peptide" evidence="2">
    <location>
        <begin position="1"/>
        <end position="22"/>
    </location>
</feature>
<sequence>MDIYVLLLFALCGFRVIRFGRGLRINGPADKNITAGMTMPIECHSDQYGIVFEFTHRSSTQSVGIAECDFNKDLGSAVFMRDSLKSAYNITRISRTCILTILSLMEDQCGTYSCKELYVKSEYVYFNMSCIGTIDVTRLPGVTKVPPDTGRTGTIIGISLGVAGFIAFIVALCLVYRKRRNTTNIPESGASTHEHETLMFQETGQEQSNSASVISQNIDVECTEQIMIDALTHVDSHANDEQLQPSVSATDFHMHAEEHMDNESTNNSTVAFGDDSVERLRDAKDYSKPLNNGTNLDIPDANTNNSICLNNLCTGPNVSPVKNDSFTGIENVPESCMNTESTDSKIEEQKQGSQMDQRQRLNEELKDVANSGAFKRARDIFKRKQFGEELLEGQKLKSSTFV</sequence>
<keyword evidence="2" id="KW-0732">Signal</keyword>
<keyword evidence="1" id="KW-1133">Transmembrane helix</keyword>
<dbReference type="AlphaFoldDB" id="A0A9D4RFK3"/>
<evidence type="ECO:0000313" key="3">
    <source>
        <dbReference type="EMBL" id="KAH3866459.1"/>
    </source>
</evidence>
<reference evidence="3" key="1">
    <citation type="journal article" date="2019" name="bioRxiv">
        <title>The Genome of the Zebra Mussel, Dreissena polymorpha: A Resource for Invasive Species Research.</title>
        <authorList>
            <person name="McCartney M.A."/>
            <person name="Auch B."/>
            <person name="Kono T."/>
            <person name="Mallez S."/>
            <person name="Zhang Y."/>
            <person name="Obille A."/>
            <person name="Becker A."/>
            <person name="Abrahante J.E."/>
            <person name="Garbe J."/>
            <person name="Badalamenti J.P."/>
            <person name="Herman A."/>
            <person name="Mangelson H."/>
            <person name="Liachko I."/>
            <person name="Sullivan S."/>
            <person name="Sone E.D."/>
            <person name="Koren S."/>
            <person name="Silverstein K.A.T."/>
            <person name="Beckman K.B."/>
            <person name="Gohl D.M."/>
        </authorList>
    </citation>
    <scope>NUCLEOTIDE SEQUENCE</scope>
    <source>
        <strain evidence="3">Duluth1</strain>
        <tissue evidence="3">Whole animal</tissue>
    </source>
</reference>
<gene>
    <name evidence="3" type="ORF">DPMN_029523</name>
</gene>
<evidence type="ECO:0000256" key="1">
    <source>
        <dbReference type="SAM" id="Phobius"/>
    </source>
</evidence>
<evidence type="ECO:0000313" key="4">
    <source>
        <dbReference type="Proteomes" id="UP000828390"/>
    </source>
</evidence>
<reference evidence="3" key="2">
    <citation type="submission" date="2020-11" db="EMBL/GenBank/DDBJ databases">
        <authorList>
            <person name="McCartney M.A."/>
            <person name="Auch B."/>
            <person name="Kono T."/>
            <person name="Mallez S."/>
            <person name="Becker A."/>
            <person name="Gohl D.M."/>
            <person name="Silverstein K.A.T."/>
            <person name="Koren S."/>
            <person name="Bechman K.B."/>
            <person name="Herman A."/>
            <person name="Abrahante J.E."/>
            <person name="Garbe J."/>
        </authorList>
    </citation>
    <scope>NUCLEOTIDE SEQUENCE</scope>
    <source>
        <strain evidence="3">Duluth1</strain>
        <tissue evidence="3">Whole animal</tissue>
    </source>
</reference>
<organism evidence="3 4">
    <name type="scientific">Dreissena polymorpha</name>
    <name type="common">Zebra mussel</name>
    <name type="synonym">Mytilus polymorpha</name>
    <dbReference type="NCBI Taxonomy" id="45954"/>
    <lineage>
        <taxon>Eukaryota</taxon>
        <taxon>Metazoa</taxon>
        <taxon>Spiralia</taxon>
        <taxon>Lophotrochozoa</taxon>
        <taxon>Mollusca</taxon>
        <taxon>Bivalvia</taxon>
        <taxon>Autobranchia</taxon>
        <taxon>Heteroconchia</taxon>
        <taxon>Euheterodonta</taxon>
        <taxon>Imparidentia</taxon>
        <taxon>Neoheterodontei</taxon>
        <taxon>Myida</taxon>
        <taxon>Dreissenoidea</taxon>
        <taxon>Dreissenidae</taxon>
        <taxon>Dreissena</taxon>
    </lineage>
</organism>
<protein>
    <submittedName>
        <fullName evidence="3">Uncharacterized protein</fullName>
    </submittedName>
</protein>
<feature type="transmembrane region" description="Helical" evidence="1">
    <location>
        <begin position="155"/>
        <end position="176"/>
    </location>
</feature>
<evidence type="ECO:0000256" key="2">
    <source>
        <dbReference type="SAM" id="SignalP"/>
    </source>
</evidence>
<dbReference type="EMBL" id="JAIWYP010000002">
    <property type="protein sequence ID" value="KAH3866459.1"/>
    <property type="molecule type" value="Genomic_DNA"/>
</dbReference>
<keyword evidence="1" id="KW-0472">Membrane</keyword>
<keyword evidence="1" id="KW-0812">Transmembrane</keyword>
<accession>A0A9D4RFK3</accession>